<evidence type="ECO:0000259" key="2">
    <source>
        <dbReference type="PROSITE" id="PS51377"/>
    </source>
</evidence>
<dbReference type="AlphaFoldDB" id="A0A915CJL8"/>
<dbReference type="Proteomes" id="UP000887569">
    <property type="component" value="Unplaced"/>
</dbReference>
<dbReference type="WBParaSite" id="PgR305_g001_t04">
    <property type="protein sequence ID" value="PgR305_g001_t04"/>
    <property type="gene ID" value="PgR305_g001"/>
</dbReference>
<protein>
    <submittedName>
        <fullName evidence="4">KIND domain-containing protein</fullName>
    </submittedName>
</protein>
<evidence type="ECO:0000313" key="3">
    <source>
        <dbReference type="Proteomes" id="UP000887569"/>
    </source>
</evidence>
<reference evidence="4" key="1">
    <citation type="submission" date="2022-11" db="UniProtKB">
        <authorList>
            <consortium name="WormBaseParasite"/>
        </authorList>
    </citation>
    <scope>IDENTIFICATION</scope>
</reference>
<evidence type="ECO:0000313" key="4">
    <source>
        <dbReference type="WBParaSite" id="PgR305_g001_t04"/>
    </source>
</evidence>
<proteinExistence type="predicted"/>
<feature type="domain" description="KIND" evidence="2">
    <location>
        <begin position="1"/>
        <end position="124"/>
    </location>
</feature>
<dbReference type="PROSITE" id="PS51377">
    <property type="entry name" value="KIND"/>
    <property type="match status" value="1"/>
</dbReference>
<name>A0A915CJL8_PARUN</name>
<evidence type="ECO:0000256" key="1">
    <source>
        <dbReference type="ARBA" id="ARBA00022737"/>
    </source>
</evidence>
<keyword evidence="1" id="KW-0677">Repeat</keyword>
<accession>A0A915CJL8</accession>
<organism evidence="3 4">
    <name type="scientific">Parascaris univalens</name>
    <name type="common">Nematode worm</name>
    <dbReference type="NCBI Taxonomy" id="6257"/>
    <lineage>
        <taxon>Eukaryota</taxon>
        <taxon>Metazoa</taxon>
        <taxon>Ecdysozoa</taxon>
        <taxon>Nematoda</taxon>
        <taxon>Chromadorea</taxon>
        <taxon>Rhabditida</taxon>
        <taxon>Spirurina</taxon>
        <taxon>Ascaridomorpha</taxon>
        <taxon>Ascaridoidea</taxon>
        <taxon>Ascarididae</taxon>
        <taxon>Parascaris</taxon>
    </lineage>
</organism>
<sequence>VSIAEVIEVRGCRLGDDELLALIIVACEQLAKTPAGVFTPDHVFVHLLGDLEIKVVSPDQVSPEYVPPEIRDGNTNPDAGAVHVFCLGEVIRSAGAAESSNADIFSLLNVMTVAHVATRPSIVR</sequence>
<keyword evidence="3" id="KW-1185">Reference proteome</keyword>
<dbReference type="InterPro" id="IPR011019">
    <property type="entry name" value="KIND_dom"/>
</dbReference>